<dbReference type="Proteomes" id="UP000765509">
    <property type="component" value="Unassembled WGS sequence"/>
</dbReference>
<keyword evidence="3" id="KW-1185">Reference proteome</keyword>
<feature type="region of interest" description="Disordered" evidence="1">
    <location>
        <begin position="18"/>
        <end position="44"/>
    </location>
</feature>
<protein>
    <submittedName>
        <fullName evidence="2">Uncharacterized protein</fullName>
    </submittedName>
</protein>
<organism evidence="2 3">
    <name type="scientific">Austropuccinia psidii MF-1</name>
    <dbReference type="NCBI Taxonomy" id="1389203"/>
    <lineage>
        <taxon>Eukaryota</taxon>
        <taxon>Fungi</taxon>
        <taxon>Dikarya</taxon>
        <taxon>Basidiomycota</taxon>
        <taxon>Pucciniomycotina</taxon>
        <taxon>Pucciniomycetes</taxon>
        <taxon>Pucciniales</taxon>
        <taxon>Sphaerophragmiaceae</taxon>
        <taxon>Austropuccinia</taxon>
    </lineage>
</organism>
<dbReference type="AlphaFoldDB" id="A0A9Q3P506"/>
<sequence>MYHAKIQCLQETIQKLQMEKEEENDLPSKKTFKRQKTKPSMPNVNVKIKTVKSTKKNKNKQNIKRRKIPFKPKTPIKKPLSEPDNITPTRKKKNHQIRNDYFPTDFKSVKDELYNHIKLLWGLLERNSVPEPTDPKVLKQFQARFATFQDFESHVANPNSNILVANSEIETLNAGHSGRVKLGQGIVQLEDSEICYIHGYLGKLGIECWVTNLDESSENFWNSACLTSAINLFFQMAASGVYQNSSLNHGYLDDGECSRVYDEEDDKDYNGESEDEGGDEEEEDETEKEEEEEEAEMSDSNDDTEEDE</sequence>
<feature type="region of interest" description="Disordered" evidence="1">
    <location>
        <begin position="71"/>
        <end position="93"/>
    </location>
</feature>
<gene>
    <name evidence="2" type="ORF">O181_089005</name>
</gene>
<proteinExistence type="predicted"/>
<evidence type="ECO:0000256" key="1">
    <source>
        <dbReference type="SAM" id="MobiDB-lite"/>
    </source>
</evidence>
<evidence type="ECO:0000313" key="2">
    <source>
        <dbReference type="EMBL" id="MBW0549290.1"/>
    </source>
</evidence>
<name>A0A9Q3P506_9BASI</name>
<dbReference type="EMBL" id="AVOT02054599">
    <property type="protein sequence ID" value="MBW0549290.1"/>
    <property type="molecule type" value="Genomic_DNA"/>
</dbReference>
<reference evidence="2" key="1">
    <citation type="submission" date="2021-03" db="EMBL/GenBank/DDBJ databases">
        <title>Draft genome sequence of rust myrtle Austropuccinia psidii MF-1, a brazilian biotype.</title>
        <authorList>
            <person name="Quecine M.C."/>
            <person name="Pachon D.M.R."/>
            <person name="Bonatelli M.L."/>
            <person name="Correr F.H."/>
            <person name="Franceschini L.M."/>
            <person name="Leite T.F."/>
            <person name="Margarido G.R.A."/>
            <person name="Almeida C.A."/>
            <person name="Ferrarezi J.A."/>
            <person name="Labate C.A."/>
        </authorList>
    </citation>
    <scope>NUCLEOTIDE SEQUENCE</scope>
    <source>
        <strain evidence="2">MF-1</strain>
    </source>
</reference>
<evidence type="ECO:0000313" key="3">
    <source>
        <dbReference type="Proteomes" id="UP000765509"/>
    </source>
</evidence>
<comment type="caution">
    <text evidence="2">The sequence shown here is derived from an EMBL/GenBank/DDBJ whole genome shotgun (WGS) entry which is preliminary data.</text>
</comment>
<feature type="compositionally biased region" description="Acidic residues" evidence="1">
    <location>
        <begin position="262"/>
        <end position="308"/>
    </location>
</feature>
<feature type="region of interest" description="Disordered" evidence="1">
    <location>
        <begin position="259"/>
        <end position="308"/>
    </location>
</feature>
<accession>A0A9Q3P506</accession>